<dbReference type="Proteomes" id="UP000094565">
    <property type="component" value="Chromosome 2"/>
</dbReference>
<dbReference type="Pfam" id="PF10846">
    <property type="entry name" value="DUF2722"/>
    <property type="match status" value="1"/>
</dbReference>
<feature type="compositionally biased region" description="Low complexity" evidence="1">
    <location>
        <begin position="181"/>
        <end position="190"/>
    </location>
</feature>
<feature type="region of interest" description="Disordered" evidence="1">
    <location>
        <begin position="145"/>
        <end position="277"/>
    </location>
</feature>
<feature type="compositionally biased region" description="Basic and acidic residues" evidence="1">
    <location>
        <begin position="204"/>
        <end position="224"/>
    </location>
</feature>
<dbReference type="InterPro" id="IPR021216">
    <property type="entry name" value="DUF2722"/>
</dbReference>
<name>A0A1B2JAN4_PICPA</name>
<evidence type="ECO:0000256" key="1">
    <source>
        <dbReference type="SAM" id="MobiDB-lite"/>
    </source>
</evidence>
<dbReference type="OrthoDB" id="10308598at2759"/>
<feature type="compositionally biased region" description="Basic and acidic residues" evidence="1">
    <location>
        <begin position="1"/>
        <end position="19"/>
    </location>
</feature>
<feature type="region of interest" description="Disordered" evidence="1">
    <location>
        <begin position="1"/>
        <end position="23"/>
    </location>
</feature>
<gene>
    <name evidence="2" type="ORF">ATY40_BA7501932</name>
</gene>
<dbReference type="EMBL" id="CP014585">
    <property type="protein sequence ID" value="ANZ74868.1"/>
    <property type="molecule type" value="Genomic_DNA"/>
</dbReference>
<proteinExistence type="predicted"/>
<evidence type="ECO:0000313" key="3">
    <source>
        <dbReference type="Proteomes" id="UP000094565"/>
    </source>
</evidence>
<feature type="compositionally biased region" description="Polar residues" evidence="1">
    <location>
        <begin position="225"/>
        <end position="251"/>
    </location>
</feature>
<sequence>MPNEPQREPLEESKSRGEEQADTDLLAKLLGLQGSHSPNTITQAFSLRLLQEKTKQESLRQRNLELTLNIIESASRVGIPGNMISRLLVPNESSDSFGLSASLHEDVSVSKESAVPGGTTSVFRVNPASNESKFHFHNYSVPDLERTESQKRKTLPAESKVELERKRQSGSGNTVYDFLESPSSSKSQISNPFDAPRPRRSTRKKETDEIPSVRDRRTPTKTSRELNSVQEESLLSRPTSPSTISQSSKTPTRPLIASPSQKHAVGFMMNTPKPAKK</sequence>
<reference evidence="2 3" key="1">
    <citation type="submission" date="2016-02" db="EMBL/GenBank/DDBJ databases">
        <title>Comparative genomic and transcriptomic foundation for Pichia pastoris.</title>
        <authorList>
            <person name="Love K.R."/>
            <person name="Shah K.A."/>
            <person name="Whittaker C.A."/>
            <person name="Wu J."/>
            <person name="Bartlett M.C."/>
            <person name="Ma D."/>
            <person name="Leeson R.L."/>
            <person name="Priest M."/>
            <person name="Young S.K."/>
            <person name="Love J.C."/>
        </authorList>
    </citation>
    <scope>NUCLEOTIDE SEQUENCE [LARGE SCALE GENOMIC DNA]</scope>
    <source>
        <strain evidence="2 3">ATCC 28485</strain>
    </source>
</reference>
<accession>A0A1B2JAN4</accession>
<protein>
    <submittedName>
        <fullName evidence="2">BA75_01932T0</fullName>
    </submittedName>
</protein>
<evidence type="ECO:0000313" key="2">
    <source>
        <dbReference type="EMBL" id="ANZ74868.1"/>
    </source>
</evidence>
<dbReference type="AlphaFoldDB" id="A0A1B2JAN4"/>
<organism evidence="2 3">
    <name type="scientific">Komagataella pastoris</name>
    <name type="common">Yeast</name>
    <name type="synonym">Pichia pastoris</name>
    <dbReference type="NCBI Taxonomy" id="4922"/>
    <lineage>
        <taxon>Eukaryota</taxon>
        <taxon>Fungi</taxon>
        <taxon>Dikarya</taxon>
        <taxon>Ascomycota</taxon>
        <taxon>Saccharomycotina</taxon>
        <taxon>Pichiomycetes</taxon>
        <taxon>Pichiales</taxon>
        <taxon>Pichiaceae</taxon>
        <taxon>Komagataella</taxon>
    </lineage>
</organism>
<keyword evidence="3" id="KW-1185">Reference proteome</keyword>